<gene>
    <name evidence="3" type="ORF">JCM19296_1519</name>
    <name evidence="4" type="ORF">JCM19314_3457</name>
</gene>
<dbReference type="AlphaFoldDB" id="A0A081DAH6"/>
<sequence length="150" mass="17029">MDELKQSVQLAVHEQKDPLLIYKFEAFELFKKMVDKVNKEVISFMFKGDLPTRDTAAIQEAEQRKVEKTTTQKEEILNSDERAAQNRAVGAGASNAGQRPPVTETITRDQPKIGRNDKVTIKNVMNGETKEVKYKAAIPLINKGEWVLER</sequence>
<name>A0A081DAH6_NONUL</name>
<proteinExistence type="predicted"/>
<evidence type="ECO:0000256" key="1">
    <source>
        <dbReference type="SAM" id="MobiDB-lite"/>
    </source>
</evidence>
<keyword evidence="3" id="KW-0067">ATP-binding</keyword>
<dbReference type="EMBL" id="BBMM01000002">
    <property type="protein sequence ID" value="GAK99412.1"/>
    <property type="molecule type" value="Genomic_DNA"/>
</dbReference>
<evidence type="ECO:0000313" key="3">
    <source>
        <dbReference type="EMBL" id="GAK75922.1"/>
    </source>
</evidence>
<feature type="region of interest" description="Disordered" evidence="1">
    <location>
        <begin position="87"/>
        <end position="115"/>
    </location>
</feature>
<dbReference type="Proteomes" id="UP000028980">
    <property type="component" value="Unassembled WGS sequence"/>
</dbReference>
<reference evidence="5 6" key="1">
    <citation type="journal article" date="2014" name="Genome Announc.">
        <title>Draft Genome Sequences of Marine Flavobacterium Nonlabens Strains NR17, NR24, NR27, NR32, NR33, and Ara13.</title>
        <authorList>
            <person name="Nakanishi M."/>
            <person name="Meirelles P."/>
            <person name="Suzuki R."/>
            <person name="Takatani N."/>
            <person name="Mino S."/>
            <person name="Suda W."/>
            <person name="Oshima K."/>
            <person name="Hattori M."/>
            <person name="Ohkuma M."/>
            <person name="Hosokawa M."/>
            <person name="Miyashita K."/>
            <person name="Thompson F.L."/>
            <person name="Niwa A."/>
            <person name="Sawabe T."/>
            <person name="Sawabe T."/>
        </authorList>
    </citation>
    <scope>NUCLEOTIDE SEQUENCE [LARGE SCALE GENOMIC DNA]</scope>
    <source>
        <strain evidence="3">JCM 19296</strain>
        <strain evidence="4">JCM 19314</strain>
        <strain evidence="5">JCM19296</strain>
        <strain evidence="6">JCM19314</strain>
    </source>
</reference>
<feature type="domain" description="SecA Wing/Scaffold" evidence="2">
    <location>
        <begin position="1"/>
        <end position="47"/>
    </location>
</feature>
<keyword evidence="3" id="KW-0378">Hydrolase</keyword>
<keyword evidence="3" id="KW-0547">Nucleotide-binding</keyword>
<dbReference type="InterPro" id="IPR036266">
    <property type="entry name" value="SecA_Wing/Scaffold_sf"/>
</dbReference>
<dbReference type="Pfam" id="PF07516">
    <property type="entry name" value="SecA_SW"/>
    <property type="match status" value="1"/>
</dbReference>
<dbReference type="GO" id="GO:0004386">
    <property type="term" value="F:helicase activity"/>
    <property type="evidence" value="ECO:0007669"/>
    <property type="project" value="UniProtKB-KW"/>
</dbReference>
<comment type="caution">
    <text evidence="3">The sequence shown here is derived from an EMBL/GenBank/DDBJ whole genome shotgun (WGS) entry which is preliminary data.</text>
</comment>
<accession>A0A081DAH6</accession>
<dbReference type="Gene3D" id="1.10.3060.10">
    <property type="entry name" value="Helical scaffold and wing domains of SecA"/>
    <property type="match status" value="1"/>
</dbReference>
<protein>
    <submittedName>
        <fullName evidence="4">Protein export cytoplasm protein SecA ATPase RNA helicase</fullName>
    </submittedName>
    <submittedName>
        <fullName evidence="3">Protein export cytoplasm protein SecA ATPaserNA helicase</fullName>
    </submittedName>
</protein>
<dbReference type="EMBL" id="BBLG01000003">
    <property type="protein sequence ID" value="GAK75922.1"/>
    <property type="molecule type" value="Genomic_DNA"/>
</dbReference>
<dbReference type="SUPFAM" id="SSF81886">
    <property type="entry name" value="Helical scaffold and wing domains of SecA"/>
    <property type="match status" value="1"/>
</dbReference>
<evidence type="ECO:0000313" key="5">
    <source>
        <dbReference type="Proteomes" id="UP000028980"/>
    </source>
</evidence>
<dbReference type="InterPro" id="IPR011116">
    <property type="entry name" value="SecA_Wing/Scaffold"/>
</dbReference>
<organism evidence="3 5">
    <name type="scientific">Nonlabens ulvanivorans</name>
    <name type="common">Persicivirga ulvanivorans</name>
    <dbReference type="NCBI Taxonomy" id="906888"/>
    <lineage>
        <taxon>Bacteria</taxon>
        <taxon>Pseudomonadati</taxon>
        <taxon>Bacteroidota</taxon>
        <taxon>Flavobacteriia</taxon>
        <taxon>Flavobacteriales</taxon>
        <taxon>Flavobacteriaceae</taxon>
        <taxon>Nonlabens</taxon>
    </lineage>
</organism>
<evidence type="ECO:0000313" key="6">
    <source>
        <dbReference type="Proteomes" id="UP000029226"/>
    </source>
</evidence>
<evidence type="ECO:0000259" key="2">
    <source>
        <dbReference type="Pfam" id="PF07516"/>
    </source>
</evidence>
<evidence type="ECO:0000313" key="4">
    <source>
        <dbReference type="EMBL" id="GAK99412.1"/>
    </source>
</evidence>
<keyword evidence="3" id="KW-0347">Helicase</keyword>
<feature type="compositionally biased region" description="Basic and acidic residues" evidence="1">
    <location>
        <begin position="106"/>
        <end position="115"/>
    </location>
</feature>
<dbReference type="Proteomes" id="UP000029226">
    <property type="component" value="Unassembled WGS sequence"/>
</dbReference>
<dbReference type="GO" id="GO:0017038">
    <property type="term" value="P:protein import"/>
    <property type="evidence" value="ECO:0007669"/>
    <property type="project" value="InterPro"/>
</dbReference>
<dbReference type="GO" id="GO:0016020">
    <property type="term" value="C:membrane"/>
    <property type="evidence" value="ECO:0007669"/>
    <property type="project" value="InterPro"/>
</dbReference>